<dbReference type="Pfam" id="PF10551">
    <property type="entry name" value="MULE"/>
    <property type="match status" value="1"/>
</dbReference>
<organism evidence="2 3">
    <name type="scientific">Ktedonobacter robiniae</name>
    <dbReference type="NCBI Taxonomy" id="2778365"/>
    <lineage>
        <taxon>Bacteria</taxon>
        <taxon>Bacillati</taxon>
        <taxon>Chloroflexota</taxon>
        <taxon>Ktedonobacteria</taxon>
        <taxon>Ktedonobacterales</taxon>
        <taxon>Ktedonobacteraceae</taxon>
        <taxon>Ktedonobacter</taxon>
    </lineage>
</organism>
<protein>
    <recommendedName>
        <fullName evidence="1">MULE transposase domain-containing protein</fullName>
    </recommendedName>
</protein>
<dbReference type="EMBL" id="BNJG01000003">
    <property type="protein sequence ID" value="GHO58370.1"/>
    <property type="molecule type" value="Genomic_DNA"/>
</dbReference>
<dbReference type="Proteomes" id="UP000654345">
    <property type="component" value="Unassembled WGS sequence"/>
</dbReference>
<comment type="caution">
    <text evidence="2">The sequence shown here is derived from an EMBL/GenBank/DDBJ whole genome shotgun (WGS) entry which is preliminary data.</text>
</comment>
<evidence type="ECO:0000259" key="1">
    <source>
        <dbReference type="Pfam" id="PF10551"/>
    </source>
</evidence>
<reference evidence="2 3" key="1">
    <citation type="journal article" date="2021" name="Int. J. Syst. Evol. Microbiol.">
        <title>Reticulibacter mediterranei gen. nov., sp. nov., within the new family Reticulibacteraceae fam. nov., and Ktedonospora formicarum gen. nov., sp. nov., Ktedonobacter robiniae sp. nov., Dictyobacter formicarum sp. nov. and Dictyobacter arantiisoli sp. nov., belonging to the class Ktedonobacteria.</title>
        <authorList>
            <person name="Yabe S."/>
            <person name="Zheng Y."/>
            <person name="Wang C.M."/>
            <person name="Sakai Y."/>
            <person name="Abe K."/>
            <person name="Yokota A."/>
            <person name="Donadio S."/>
            <person name="Cavaletti L."/>
            <person name="Monciardini P."/>
        </authorList>
    </citation>
    <scope>NUCLEOTIDE SEQUENCE [LARGE SCALE GENOMIC DNA]</scope>
    <source>
        <strain evidence="2 3">SOSP1-30</strain>
    </source>
</reference>
<keyword evidence="3" id="KW-1185">Reference proteome</keyword>
<gene>
    <name evidence="2" type="ORF">KSB_68450</name>
</gene>
<proteinExistence type="predicted"/>
<name>A0ABQ3V147_9CHLR</name>
<sequence>MARRTPKPEAQFAASLRPLQQTCPQCGNRWWVAYNSRRKVVTLEGIVQLRLAISQCHIPTCSQYHVRYRPEEEGRWALPHGEFGLDGIALIGAWRFREHRSVPEMHQRLQARGLAITERTVTHLMHRYEELVALRMTDHERIKARLQKQGHVILALDGLQPDAGHEVLWVVRDCLSEEILLARPLLSSTQGDIIALLQEVKRLLEPLKVPIKGIISDGEETIRSAVAFVFPGVPHQLCQFHYLKDAIKPFYEADRHAKTDLKKRLRGG</sequence>
<accession>A0ABQ3V147</accession>
<feature type="domain" description="MULE transposase" evidence="1">
    <location>
        <begin position="187"/>
        <end position="244"/>
    </location>
</feature>
<evidence type="ECO:0000313" key="2">
    <source>
        <dbReference type="EMBL" id="GHO58370.1"/>
    </source>
</evidence>
<dbReference type="RefSeq" id="WP_236038723.1">
    <property type="nucleotide sequence ID" value="NZ_BNJG01000003.1"/>
</dbReference>
<evidence type="ECO:0000313" key="3">
    <source>
        <dbReference type="Proteomes" id="UP000654345"/>
    </source>
</evidence>
<dbReference type="InterPro" id="IPR018289">
    <property type="entry name" value="MULE_transposase_dom"/>
</dbReference>